<keyword evidence="11 18" id="KW-0547">Nucleotide-binding</keyword>
<dbReference type="InterPro" id="IPR036615">
    <property type="entry name" value="Mur_ligase_C_dom_sf"/>
</dbReference>
<accession>A0A8J2VIT4</accession>
<evidence type="ECO:0000256" key="6">
    <source>
        <dbReference type="ARBA" id="ARBA00013023"/>
    </source>
</evidence>
<dbReference type="InterPro" id="IPR013221">
    <property type="entry name" value="Mur_ligase_cen"/>
</dbReference>
<evidence type="ECO:0000256" key="5">
    <source>
        <dbReference type="ARBA" id="ARBA00011245"/>
    </source>
</evidence>
<evidence type="ECO:0000256" key="1">
    <source>
        <dbReference type="ARBA" id="ARBA00001946"/>
    </source>
</evidence>
<dbReference type="GO" id="GO:0005737">
    <property type="term" value="C:cytoplasm"/>
    <property type="evidence" value="ECO:0007669"/>
    <property type="project" value="TreeGrafter"/>
</dbReference>
<evidence type="ECO:0000313" key="22">
    <source>
        <dbReference type="Proteomes" id="UP000625210"/>
    </source>
</evidence>
<dbReference type="EMBL" id="BMHQ01000006">
    <property type="protein sequence ID" value="GGE18399.1"/>
    <property type="molecule type" value="Genomic_DNA"/>
</dbReference>
<evidence type="ECO:0000256" key="9">
    <source>
        <dbReference type="ARBA" id="ARBA00022598"/>
    </source>
</evidence>
<evidence type="ECO:0000256" key="17">
    <source>
        <dbReference type="ARBA" id="ARBA00049161"/>
    </source>
</evidence>
<comment type="pathway">
    <text evidence="3">Cofactor biosynthesis; tetrahydrofolylpolyglutamate biosynthesis.</text>
</comment>
<evidence type="ECO:0000259" key="20">
    <source>
        <dbReference type="Pfam" id="PF08245"/>
    </source>
</evidence>
<comment type="caution">
    <text evidence="21">The sequence shown here is derived from an EMBL/GenBank/DDBJ whole genome shotgun (WGS) entry which is preliminary data.</text>
</comment>
<evidence type="ECO:0000313" key="21">
    <source>
        <dbReference type="EMBL" id="GGE18399.1"/>
    </source>
</evidence>
<keyword evidence="14" id="KW-0289">Folate biosynthesis</keyword>
<comment type="catalytic activity">
    <reaction evidence="16">
        <text>(6S)-5,6,7,8-tetrahydrofolyl-(gamma-L-Glu)(n) + L-glutamate + ATP = (6S)-5,6,7,8-tetrahydrofolyl-(gamma-L-Glu)(n+1) + ADP + phosphate + H(+)</text>
        <dbReference type="Rhea" id="RHEA:10580"/>
        <dbReference type="Rhea" id="RHEA-COMP:14738"/>
        <dbReference type="Rhea" id="RHEA-COMP:14740"/>
        <dbReference type="ChEBI" id="CHEBI:15378"/>
        <dbReference type="ChEBI" id="CHEBI:29985"/>
        <dbReference type="ChEBI" id="CHEBI:30616"/>
        <dbReference type="ChEBI" id="CHEBI:43474"/>
        <dbReference type="ChEBI" id="CHEBI:141005"/>
        <dbReference type="ChEBI" id="CHEBI:456216"/>
        <dbReference type="EC" id="6.3.2.17"/>
    </reaction>
</comment>
<evidence type="ECO:0000256" key="13">
    <source>
        <dbReference type="ARBA" id="ARBA00022842"/>
    </source>
</evidence>
<dbReference type="SUPFAM" id="SSF53244">
    <property type="entry name" value="MurD-like peptide ligases, peptide-binding domain"/>
    <property type="match status" value="1"/>
</dbReference>
<evidence type="ECO:0000256" key="4">
    <source>
        <dbReference type="ARBA" id="ARBA00008276"/>
    </source>
</evidence>
<proteinExistence type="inferred from homology"/>
<keyword evidence="22" id="KW-1185">Reference proteome</keyword>
<evidence type="ECO:0000259" key="19">
    <source>
        <dbReference type="Pfam" id="PF02875"/>
    </source>
</evidence>
<keyword evidence="10" id="KW-0479">Metal-binding</keyword>
<gene>
    <name evidence="21" type="primary">folC</name>
    <name evidence="21" type="ORF">GCM10011571_20330</name>
</gene>
<dbReference type="NCBIfam" id="TIGR01499">
    <property type="entry name" value="folC"/>
    <property type="match status" value="1"/>
</dbReference>
<keyword evidence="13" id="KW-0460">Magnesium</keyword>
<dbReference type="FunFam" id="3.40.1190.10:FF:000004">
    <property type="entry name" value="Dihydrofolate synthase/folylpolyglutamate synthase"/>
    <property type="match status" value="1"/>
</dbReference>
<comment type="subunit">
    <text evidence="5">Monomer.</text>
</comment>
<dbReference type="InterPro" id="IPR004101">
    <property type="entry name" value="Mur_ligase_C"/>
</dbReference>
<dbReference type="Gene3D" id="3.40.1190.10">
    <property type="entry name" value="Mur-like, catalytic domain"/>
    <property type="match status" value="1"/>
</dbReference>
<dbReference type="GO" id="GO:0004326">
    <property type="term" value="F:tetrahydrofolylpolyglutamate synthase activity"/>
    <property type="evidence" value="ECO:0007669"/>
    <property type="project" value="UniProtKB-EC"/>
</dbReference>
<dbReference type="GO" id="GO:0008841">
    <property type="term" value="F:dihydrofolate synthase activity"/>
    <property type="evidence" value="ECO:0007669"/>
    <property type="project" value="UniProtKB-EC"/>
</dbReference>
<reference evidence="21" key="1">
    <citation type="journal article" date="2014" name="Int. J. Syst. Evol. Microbiol.">
        <title>Complete genome sequence of Corynebacterium casei LMG S-19264T (=DSM 44701T), isolated from a smear-ripened cheese.</title>
        <authorList>
            <consortium name="US DOE Joint Genome Institute (JGI-PGF)"/>
            <person name="Walter F."/>
            <person name="Albersmeier A."/>
            <person name="Kalinowski J."/>
            <person name="Ruckert C."/>
        </authorList>
    </citation>
    <scope>NUCLEOTIDE SEQUENCE</scope>
    <source>
        <strain evidence="21">CGMCC 1.15179</strain>
    </source>
</reference>
<feature type="domain" description="Mur ligase C-terminal" evidence="19">
    <location>
        <begin position="306"/>
        <end position="427"/>
    </location>
</feature>
<dbReference type="EC" id="6.3.2.12" evidence="6"/>
<dbReference type="Pfam" id="PF08245">
    <property type="entry name" value="Mur_ligase_M"/>
    <property type="match status" value="1"/>
</dbReference>
<evidence type="ECO:0000256" key="18">
    <source>
        <dbReference type="PIRNR" id="PIRNR001563"/>
    </source>
</evidence>
<evidence type="ECO:0000256" key="12">
    <source>
        <dbReference type="ARBA" id="ARBA00022840"/>
    </source>
</evidence>
<evidence type="ECO:0000256" key="11">
    <source>
        <dbReference type="ARBA" id="ARBA00022741"/>
    </source>
</evidence>
<dbReference type="Pfam" id="PF02875">
    <property type="entry name" value="Mur_ligase_C"/>
    <property type="match status" value="1"/>
</dbReference>
<protein>
    <recommendedName>
        <fullName evidence="8">Dihydrofolate synthase/folylpolyglutamate synthase</fullName>
        <ecNumber evidence="6">6.3.2.12</ecNumber>
        <ecNumber evidence="7">6.3.2.17</ecNumber>
    </recommendedName>
    <alternativeName>
        <fullName evidence="15">Tetrahydrofolylpolyglutamate synthase</fullName>
    </alternativeName>
</protein>
<comment type="catalytic activity">
    <reaction evidence="17">
        <text>7,8-dihydropteroate + L-glutamate + ATP = 7,8-dihydrofolate + ADP + phosphate + H(+)</text>
        <dbReference type="Rhea" id="RHEA:23584"/>
        <dbReference type="ChEBI" id="CHEBI:15378"/>
        <dbReference type="ChEBI" id="CHEBI:17839"/>
        <dbReference type="ChEBI" id="CHEBI:29985"/>
        <dbReference type="ChEBI" id="CHEBI:30616"/>
        <dbReference type="ChEBI" id="CHEBI:43474"/>
        <dbReference type="ChEBI" id="CHEBI:57451"/>
        <dbReference type="ChEBI" id="CHEBI:456216"/>
        <dbReference type="EC" id="6.3.2.12"/>
    </reaction>
</comment>
<evidence type="ECO:0000256" key="8">
    <source>
        <dbReference type="ARBA" id="ARBA00019357"/>
    </source>
</evidence>
<name>A0A8J2VIT4_9BACL</name>
<comment type="cofactor">
    <cofactor evidence="1">
        <name>Mg(2+)</name>
        <dbReference type="ChEBI" id="CHEBI:18420"/>
    </cofactor>
</comment>
<evidence type="ECO:0000256" key="16">
    <source>
        <dbReference type="ARBA" id="ARBA00047493"/>
    </source>
</evidence>
<dbReference type="Proteomes" id="UP000625210">
    <property type="component" value="Unassembled WGS sequence"/>
</dbReference>
<reference evidence="21" key="2">
    <citation type="submission" date="2020-09" db="EMBL/GenBank/DDBJ databases">
        <authorList>
            <person name="Sun Q."/>
            <person name="Zhou Y."/>
        </authorList>
    </citation>
    <scope>NUCLEOTIDE SEQUENCE</scope>
    <source>
        <strain evidence="21">CGMCC 1.15179</strain>
    </source>
</reference>
<evidence type="ECO:0000256" key="2">
    <source>
        <dbReference type="ARBA" id="ARBA00004799"/>
    </source>
</evidence>
<dbReference type="PANTHER" id="PTHR11136">
    <property type="entry name" value="FOLYLPOLYGLUTAMATE SYNTHASE-RELATED"/>
    <property type="match status" value="1"/>
</dbReference>
<dbReference type="GO" id="GO:0046656">
    <property type="term" value="P:folic acid biosynthetic process"/>
    <property type="evidence" value="ECO:0007669"/>
    <property type="project" value="UniProtKB-KW"/>
</dbReference>
<dbReference type="RefSeq" id="WP_188647775.1">
    <property type="nucleotide sequence ID" value="NZ_BMHQ01000006.1"/>
</dbReference>
<dbReference type="InterPro" id="IPR001645">
    <property type="entry name" value="Folylpolyglutamate_synth"/>
</dbReference>
<keyword evidence="9 18" id="KW-0436">Ligase</keyword>
<dbReference type="PANTHER" id="PTHR11136:SF0">
    <property type="entry name" value="DIHYDROFOLATE SYNTHETASE-RELATED"/>
    <property type="match status" value="1"/>
</dbReference>
<comment type="similarity">
    <text evidence="4 18">Belongs to the folylpolyglutamate synthase family.</text>
</comment>
<evidence type="ECO:0000256" key="15">
    <source>
        <dbReference type="ARBA" id="ARBA00030592"/>
    </source>
</evidence>
<comment type="pathway">
    <text evidence="2">Cofactor biosynthesis; tetrahydrofolate biosynthesis; 7,8-dihydrofolate from 2-amino-4-hydroxy-6-hydroxymethyl-7,8-dihydropteridine diphosphate and 4-aminobenzoate: step 2/2.</text>
</comment>
<organism evidence="21 22">
    <name type="scientific">Marinithermofilum abyssi</name>
    <dbReference type="NCBI Taxonomy" id="1571185"/>
    <lineage>
        <taxon>Bacteria</taxon>
        <taxon>Bacillati</taxon>
        <taxon>Bacillota</taxon>
        <taxon>Bacilli</taxon>
        <taxon>Bacillales</taxon>
        <taxon>Thermoactinomycetaceae</taxon>
        <taxon>Marinithermofilum</taxon>
    </lineage>
</organism>
<dbReference type="GO" id="GO:0046872">
    <property type="term" value="F:metal ion binding"/>
    <property type="evidence" value="ECO:0007669"/>
    <property type="project" value="UniProtKB-KW"/>
</dbReference>
<dbReference type="EC" id="6.3.2.17" evidence="7"/>
<dbReference type="InterPro" id="IPR036565">
    <property type="entry name" value="Mur-like_cat_sf"/>
</dbReference>
<dbReference type="Gene3D" id="3.90.190.20">
    <property type="entry name" value="Mur ligase, C-terminal domain"/>
    <property type="match status" value="1"/>
</dbReference>
<dbReference type="PIRSF" id="PIRSF001563">
    <property type="entry name" value="Folylpolyglu_synth"/>
    <property type="match status" value="1"/>
</dbReference>
<evidence type="ECO:0000256" key="3">
    <source>
        <dbReference type="ARBA" id="ARBA00005150"/>
    </source>
</evidence>
<dbReference type="SUPFAM" id="SSF53623">
    <property type="entry name" value="MurD-like peptide ligases, catalytic domain"/>
    <property type="match status" value="1"/>
</dbReference>
<evidence type="ECO:0000256" key="14">
    <source>
        <dbReference type="ARBA" id="ARBA00022909"/>
    </source>
</evidence>
<evidence type="ECO:0000256" key="7">
    <source>
        <dbReference type="ARBA" id="ARBA00013025"/>
    </source>
</evidence>
<keyword evidence="12 18" id="KW-0067">ATP-binding</keyword>
<sequence length="446" mass="50010">MMTKPFTSIQSIMDWMQNGGCARGVKPGLERMEWALARLGNPERRLKVIHIGGTNGKGSTAAMVAAVLQQAGYPVGLFTSPYIMEWNERIQLDGKPIPEEDFIRWAERLRPLMDEMEQEGVGRPTEFEFWTLVAINWFARDAVPWFVVWEVGLGGRFDSTNVVHPLLSVITNVGKDHTQWLGEDIAEIAAEKAGIIKPGVPVVTGCEDEKALSVLRETAQQKNSRLYELSRDFEVQIIAQEAGRQIFHFSNLFRELPHVTIPFTGTHQVKNGAIALMTLELLRQYYATVIEDEDIYAGLMEARWPGRLERIYDNPAVLLDGAHNREGAQALARAVEEFYDYDRLFLLTAVMKDKHVDEILKPLVPLADHVVVTEAGQPRDLEAQALAKSVKSIREDIPVEAVPSPREAFQRLKEATGEKDLILVAGSLFLVSEIRKQVVGKSQESG</sequence>
<dbReference type="GO" id="GO:0005524">
    <property type="term" value="F:ATP binding"/>
    <property type="evidence" value="ECO:0007669"/>
    <property type="project" value="UniProtKB-KW"/>
</dbReference>
<dbReference type="AlphaFoldDB" id="A0A8J2VIT4"/>
<feature type="domain" description="Mur ligase central" evidence="20">
    <location>
        <begin position="146"/>
        <end position="277"/>
    </location>
</feature>
<evidence type="ECO:0000256" key="10">
    <source>
        <dbReference type="ARBA" id="ARBA00022723"/>
    </source>
</evidence>